<comment type="caution">
    <text evidence="1">The sequence shown here is derived from an EMBL/GenBank/DDBJ whole genome shotgun (WGS) entry which is preliminary data.</text>
</comment>
<dbReference type="EMBL" id="JAEPRA010000007">
    <property type="protein sequence ID" value="KAG2182823.1"/>
    <property type="molecule type" value="Genomic_DNA"/>
</dbReference>
<dbReference type="AlphaFoldDB" id="A0A8H7PYY3"/>
<protein>
    <submittedName>
        <fullName evidence="1">Uncharacterized protein</fullName>
    </submittedName>
</protein>
<keyword evidence="2" id="KW-1185">Reference proteome</keyword>
<gene>
    <name evidence="1" type="ORF">INT44_005803</name>
</gene>
<organism evidence="1 2">
    <name type="scientific">Umbelopsis vinacea</name>
    <dbReference type="NCBI Taxonomy" id="44442"/>
    <lineage>
        <taxon>Eukaryota</taxon>
        <taxon>Fungi</taxon>
        <taxon>Fungi incertae sedis</taxon>
        <taxon>Mucoromycota</taxon>
        <taxon>Mucoromycotina</taxon>
        <taxon>Umbelopsidomycetes</taxon>
        <taxon>Umbelopsidales</taxon>
        <taxon>Umbelopsidaceae</taxon>
        <taxon>Umbelopsis</taxon>
    </lineage>
</organism>
<accession>A0A8H7PYY3</accession>
<evidence type="ECO:0000313" key="2">
    <source>
        <dbReference type="Proteomes" id="UP000612746"/>
    </source>
</evidence>
<sequence length="68" mass="7368">MPYYCFVPSWDALNSPPSILDTEIVALNVVELFSSLVLLVNFVSNPSHLAGLDNVPPYTDAASETSIL</sequence>
<reference evidence="1" key="1">
    <citation type="submission" date="2020-12" db="EMBL/GenBank/DDBJ databases">
        <title>Metabolic potential, ecology and presence of endohyphal bacteria is reflected in genomic diversity of Mucoromycotina.</title>
        <authorList>
            <person name="Muszewska A."/>
            <person name="Okrasinska A."/>
            <person name="Steczkiewicz K."/>
            <person name="Drgas O."/>
            <person name="Orlowska M."/>
            <person name="Perlinska-Lenart U."/>
            <person name="Aleksandrzak-Piekarczyk T."/>
            <person name="Szatraj K."/>
            <person name="Zielenkiewicz U."/>
            <person name="Pilsyk S."/>
            <person name="Malc E."/>
            <person name="Mieczkowski P."/>
            <person name="Kruszewska J.S."/>
            <person name="Biernat P."/>
            <person name="Pawlowska J."/>
        </authorList>
    </citation>
    <scope>NUCLEOTIDE SEQUENCE</scope>
    <source>
        <strain evidence="1">WA0000051536</strain>
    </source>
</reference>
<name>A0A8H7PYY3_9FUNG</name>
<proteinExistence type="predicted"/>
<evidence type="ECO:0000313" key="1">
    <source>
        <dbReference type="EMBL" id="KAG2182823.1"/>
    </source>
</evidence>
<dbReference type="Proteomes" id="UP000612746">
    <property type="component" value="Unassembled WGS sequence"/>
</dbReference>